<dbReference type="PANTHER" id="PTHR43806:SF11">
    <property type="entry name" value="CEREVISIN-RELATED"/>
    <property type="match status" value="1"/>
</dbReference>
<protein>
    <recommendedName>
        <fullName evidence="9">Peptidase S8/S53 domain-containing protein</fullName>
    </recommendedName>
</protein>
<sequence>MRRTSALARPALFAAVLGTAAAVLLPGSAAAAPDLRARSWYLESLHLAAAERIATGRGVTVAVLDSGVNEIPELSGRVLPGYDPGGGDGRRDRTGHGTSMAALIAGAGGSGDRLLGVAPRATILPVYAFGQPLPVPSATIVRLVHHAIDHGSRVVTMSFAAPDATPASAGWKRDPVSYADAHRAVLVAASGNRTEGMTRMGRPADVPGVVAVTGLARDGGAWSGSVTGAAAAVAAPAEALSFPTGIPGKETGTASGTSGAAALVSGELALIMAKYPGISSADAINRLVRTARDLGARGRDPVYGFGAADAAAALTRDVPKAGGNPLRTASPSAGSDSVVPGVSTVVLLAGVLVAAVLVAALVLIILVVRARRRRGPGDGGGGGGGGPGGPPPYGPGPGPTGYGDPPQQPPVPAQPARVPVGQSSGPPRSP</sequence>
<evidence type="ECO:0000256" key="1">
    <source>
        <dbReference type="ARBA" id="ARBA00011073"/>
    </source>
</evidence>
<dbReference type="InterPro" id="IPR015500">
    <property type="entry name" value="Peptidase_S8_subtilisin-rel"/>
</dbReference>
<keyword evidence="8" id="KW-0732">Signal</keyword>
<comment type="caution">
    <text evidence="10">The sequence shown here is derived from an EMBL/GenBank/DDBJ whole genome shotgun (WGS) entry which is preliminary data.</text>
</comment>
<feature type="compositionally biased region" description="Polar residues" evidence="6">
    <location>
        <begin position="421"/>
        <end position="430"/>
    </location>
</feature>
<keyword evidence="4 5" id="KW-0720">Serine protease</keyword>
<dbReference type="Gene3D" id="3.40.50.200">
    <property type="entry name" value="Peptidase S8/S53 domain"/>
    <property type="match status" value="1"/>
</dbReference>
<dbReference type="InterPro" id="IPR050131">
    <property type="entry name" value="Peptidase_S8_subtilisin-like"/>
</dbReference>
<dbReference type="SUPFAM" id="SSF52743">
    <property type="entry name" value="Subtilisin-like"/>
    <property type="match status" value="1"/>
</dbReference>
<keyword evidence="7" id="KW-0812">Transmembrane</keyword>
<keyword evidence="7" id="KW-1133">Transmembrane helix</keyword>
<comment type="similarity">
    <text evidence="1 5">Belongs to the peptidase S8 family.</text>
</comment>
<accession>A0A8J3J8D2</accession>
<dbReference type="CDD" id="cd00306">
    <property type="entry name" value="Peptidases_S8_S53"/>
    <property type="match status" value="1"/>
</dbReference>
<evidence type="ECO:0000256" key="4">
    <source>
        <dbReference type="ARBA" id="ARBA00022825"/>
    </source>
</evidence>
<keyword evidence="3 5" id="KW-0378">Hydrolase</keyword>
<dbReference type="GO" id="GO:0006508">
    <property type="term" value="P:proteolysis"/>
    <property type="evidence" value="ECO:0007669"/>
    <property type="project" value="UniProtKB-KW"/>
</dbReference>
<proteinExistence type="inferred from homology"/>
<organism evidence="10 11">
    <name type="scientific">Actinocatenispora rupis</name>
    <dbReference type="NCBI Taxonomy" id="519421"/>
    <lineage>
        <taxon>Bacteria</taxon>
        <taxon>Bacillati</taxon>
        <taxon>Actinomycetota</taxon>
        <taxon>Actinomycetes</taxon>
        <taxon>Micromonosporales</taxon>
        <taxon>Micromonosporaceae</taxon>
        <taxon>Actinocatenispora</taxon>
    </lineage>
</organism>
<keyword evidence="2 5" id="KW-0645">Protease</keyword>
<feature type="active site" description="Charge relay system" evidence="5">
    <location>
        <position position="96"/>
    </location>
</feature>
<dbReference type="PANTHER" id="PTHR43806">
    <property type="entry name" value="PEPTIDASE S8"/>
    <property type="match status" value="1"/>
</dbReference>
<dbReference type="AlphaFoldDB" id="A0A8J3J8D2"/>
<name>A0A8J3J8D2_9ACTN</name>
<evidence type="ECO:0000313" key="11">
    <source>
        <dbReference type="Proteomes" id="UP000612808"/>
    </source>
</evidence>
<feature type="transmembrane region" description="Helical" evidence="7">
    <location>
        <begin position="345"/>
        <end position="368"/>
    </location>
</feature>
<evidence type="ECO:0000313" key="10">
    <source>
        <dbReference type="EMBL" id="GID13576.1"/>
    </source>
</evidence>
<dbReference type="RefSeq" id="WP_203660751.1">
    <property type="nucleotide sequence ID" value="NZ_BAAAZM010000015.1"/>
</dbReference>
<reference evidence="10" key="1">
    <citation type="submission" date="2021-01" db="EMBL/GenBank/DDBJ databases">
        <title>Whole genome shotgun sequence of Actinocatenispora rupis NBRC 107355.</title>
        <authorList>
            <person name="Komaki H."/>
            <person name="Tamura T."/>
        </authorList>
    </citation>
    <scope>NUCLEOTIDE SEQUENCE</scope>
    <source>
        <strain evidence="10">NBRC 107355</strain>
    </source>
</reference>
<feature type="region of interest" description="Disordered" evidence="6">
    <location>
        <begin position="318"/>
        <end position="337"/>
    </location>
</feature>
<evidence type="ECO:0000256" key="2">
    <source>
        <dbReference type="ARBA" id="ARBA00022670"/>
    </source>
</evidence>
<feature type="compositionally biased region" description="Gly residues" evidence="6">
    <location>
        <begin position="377"/>
        <end position="387"/>
    </location>
</feature>
<dbReference type="PROSITE" id="PS51892">
    <property type="entry name" value="SUBTILASE"/>
    <property type="match status" value="1"/>
</dbReference>
<feature type="signal peptide" evidence="8">
    <location>
        <begin position="1"/>
        <end position="31"/>
    </location>
</feature>
<feature type="compositionally biased region" description="Pro residues" evidence="6">
    <location>
        <begin position="388"/>
        <end position="398"/>
    </location>
</feature>
<dbReference type="GO" id="GO:0004252">
    <property type="term" value="F:serine-type endopeptidase activity"/>
    <property type="evidence" value="ECO:0007669"/>
    <property type="project" value="UniProtKB-UniRule"/>
</dbReference>
<keyword evidence="11" id="KW-1185">Reference proteome</keyword>
<feature type="chain" id="PRO_5035313139" description="Peptidase S8/S53 domain-containing protein" evidence="8">
    <location>
        <begin position="32"/>
        <end position="430"/>
    </location>
</feature>
<dbReference type="Pfam" id="PF00082">
    <property type="entry name" value="Peptidase_S8"/>
    <property type="match status" value="1"/>
</dbReference>
<gene>
    <name evidence="10" type="ORF">Aru02nite_44650</name>
</gene>
<evidence type="ECO:0000256" key="6">
    <source>
        <dbReference type="SAM" id="MobiDB-lite"/>
    </source>
</evidence>
<feature type="domain" description="Peptidase S8/S53" evidence="9">
    <location>
        <begin position="56"/>
        <end position="306"/>
    </location>
</feature>
<feature type="region of interest" description="Disordered" evidence="6">
    <location>
        <begin position="373"/>
        <end position="430"/>
    </location>
</feature>
<dbReference type="InterPro" id="IPR036852">
    <property type="entry name" value="Peptidase_S8/S53_dom_sf"/>
</dbReference>
<keyword evidence="7" id="KW-0472">Membrane</keyword>
<evidence type="ECO:0000256" key="8">
    <source>
        <dbReference type="SAM" id="SignalP"/>
    </source>
</evidence>
<evidence type="ECO:0000259" key="9">
    <source>
        <dbReference type="Pfam" id="PF00082"/>
    </source>
</evidence>
<evidence type="ECO:0000256" key="3">
    <source>
        <dbReference type="ARBA" id="ARBA00022801"/>
    </source>
</evidence>
<feature type="active site" description="Charge relay system" evidence="5">
    <location>
        <position position="258"/>
    </location>
</feature>
<dbReference type="PRINTS" id="PR00723">
    <property type="entry name" value="SUBTILISIN"/>
</dbReference>
<dbReference type="EMBL" id="BOMB01000025">
    <property type="protein sequence ID" value="GID13576.1"/>
    <property type="molecule type" value="Genomic_DNA"/>
</dbReference>
<evidence type="ECO:0000256" key="7">
    <source>
        <dbReference type="SAM" id="Phobius"/>
    </source>
</evidence>
<dbReference type="InterPro" id="IPR000209">
    <property type="entry name" value="Peptidase_S8/S53_dom"/>
</dbReference>
<feature type="active site" description="Charge relay system" evidence="5">
    <location>
        <position position="65"/>
    </location>
</feature>
<dbReference type="Proteomes" id="UP000612808">
    <property type="component" value="Unassembled WGS sequence"/>
</dbReference>
<evidence type="ECO:0000256" key="5">
    <source>
        <dbReference type="PROSITE-ProRule" id="PRU01240"/>
    </source>
</evidence>